<organism evidence="3 4">
    <name type="scientific">Tilletia indica</name>
    <dbReference type="NCBI Taxonomy" id="43049"/>
    <lineage>
        <taxon>Eukaryota</taxon>
        <taxon>Fungi</taxon>
        <taxon>Dikarya</taxon>
        <taxon>Basidiomycota</taxon>
        <taxon>Ustilaginomycotina</taxon>
        <taxon>Exobasidiomycetes</taxon>
        <taxon>Tilletiales</taxon>
        <taxon>Tilletiaceae</taxon>
        <taxon>Tilletia</taxon>
    </lineage>
</organism>
<feature type="region of interest" description="Disordered" evidence="1">
    <location>
        <begin position="264"/>
        <end position="314"/>
    </location>
</feature>
<dbReference type="Pfam" id="PF25534">
    <property type="entry name" value="DUF7918"/>
    <property type="match status" value="1"/>
</dbReference>
<evidence type="ECO:0000313" key="3">
    <source>
        <dbReference type="EMBL" id="KAE8252044.1"/>
    </source>
</evidence>
<feature type="compositionally biased region" description="Low complexity" evidence="1">
    <location>
        <begin position="268"/>
        <end position="282"/>
    </location>
</feature>
<reference evidence="3" key="2">
    <citation type="journal article" date="2019" name="IMA Fungus">
        <title>Genome sequencing and comparison of five Tilletia species to identify candidate genes for the detection of regulated species infecting wheat.</title>
        <authorList>
            <person name="Nguyen H.D.T."/>
            <person name="Sultana T."/>
            <person name="Kesanakurti P."/>
            <person name="Hambleton S."/>
        </authorList>
    </citation>
    <scope>NUCLEOTIDE SEQUENCE</scope>
    <source>
        <strain evidence="3">DAOMC 236416</strain>
    </source>
</reference>
<sequence length="314" mass="34911">MSQFKKVYEIELEGIRCHISLQSNKDQPLPIYGVVNEGPGNLGCYVEAVDGEAFQITYSFDNTSMPKRVSLFLGGKFMHGQYVLAGKTGRTMYRARLAGSGYRALTFAKPTTSGDDTNVSIVKDQAKLADFGVVELKVEELISCQYTEKKHARRSISTNKSPEARVIHEKSKKAIGSLDVTLGALLPQSQNRRYKGNGIINPEKKPSIFRFACMTRLGLQLKGLVPHAEEIAEYAEKRAREQALLEEEETELLERVERIKRRRASLDAEASGSRSNEASSSSQVIVKPESDLMPFDFKTGGRSIQDPLIVDDSD</sequence>
<dbReference type="EMBL" id="LWDF02000221">
    <property type="protein sequence ID" value="KAE8252044.1"/>
    <property type="molecule type" value="Genomic_DNA"/>
</dbReference>
<keyword evidence="4" id="KW-1185">Reference proteome</keyword>
<evidence type="ECO:0000256" key="1">
    <source>
        <dbReference type="SAM" id="MobiDB-lite"/>
    </source>
</evidence>
<protein>
    <recommendedName>
        <fullName evidence="2">DUF7918 domain-containing protein</fullName>
    </recommendedName>
</protein>
<evidence type="ECO:0000313" key="4">
    <source>
        <dbReference type="Proteomes" id="UP000077521"/>
    </source>
</evidence>
<proteinExistence type="predicted"/>
<accession>A0A177TBD9</accession>
<dbReference type="AlphaFoldDB" id="A0A177TBD9"/>
<dbReference type="Proteomes" id="UP000077521">
    <property type="component" value="Unassembled WGS sequence"/>
</dbReference>
<name>A0A177TBD9_9BASI</name>
<reference evidence="3" key="1">
    <citation type="submission" date="2016-04" db="EMBL/GenBank/DDBJ databases">
        <authorList>
            <person name="Nguyen H.D."/>
            <person name="Samba Siva P."/>
            <person name="Cullis J."/>
            <person name="Levesque C.A."/>
            <person name="Hambleton S."/>
        </authorList>
    </citation>
    <scope>NUCLEOTIDE SEQUENCE</scope>
    <source>
        <strain evidence="3">DAOMC 236416</strain>
    </source>
</reference>
<feature type="domain" description="DUF7918" evidence="2">
    <location>
        <begin position="27"/>
        <end position="226"/>
    </location>
</feature>
<dbReference type="InterPro" id="IPR057678">
    <property type="entry name" value="DUF7918"/>
</dbReference>
<gene>
    <name evidence="3" type="ORF">A4X13_0g3739</name>
</gene>
<comment type="caution">
    <text evidence="3">The sequence shown here is derived from an EMBL/GenBank/DDBJ whole genome shotgun (WGS) entry which is preliminary data.</text>
</comment>
<evidence type="ECO:0000259" key="2">
    <source>
        <dbReference type="Pfam" id="PF25534"/>
    </source>
</evidence>